<dbReference type="InterPro" id="IPR020841">
    <property type="entry name" value="PKS_Beta-ketoAc_synthase_dom"/>
</dbReference>
<dbReference type="SUPFAM" id="SSF53335">
    <property type="entry name" value="S-adenosyl-L-methionine-dependent methyltransferases"/>
    <property type="match status" value="1"/>
</dbReference>
<keyword evidence="12" id="KW-1185">Reference proteome</keyword>
<dbReference type="InterPro" id="IPR009081">
    <property type="entry name" value="PP-bd_ACP"/>
</dbReference>
<evidence type="ECO:0000256" key="1">
    <source>
        <dbReference type="ARBA" id="ARBA00022450"/>
    </source>
</evidence>
<dbReference type="InterPro" id="IPR041068">
    <property type="entry name" value="HTH_51"/>
</dbReference>
<dbReference type="Gene3D" id="3.10.129.110">
    <property type="entry name" value="Polyketide synthase dehydratase"/>
    <property type="match status" value="1"/>
</dbReference>
<keyword evidence="4" id="KW-0511">Multifunctional enzyme</keyword>
<dbReference type="InterPro" id="IPR049900">
    <property type="entry name" value="PKS_mFAS_DH"/>
</dbReference>
<keyword evidence="3" id="KW-0808">Transferase</keyword>
<dbReference type="PANTHER" id="PTHR43775:SF14">
    <property type="entry name" value="ITERATIVE POLYKETIDE SYNTHASE AFOE-RELATED"/>
    <property type="match status" value="1"/>
</dbReference>
<feature type="region of interest" description="N-terminal hotdog fold" evidence="6">
    <location>
        <begin position="1022"/>
        <end position="1164"/>
    </location>
</feature>
<dbReference type="Pfam" id="PF08242">
    <property type="entry name" value="Methyltransf_12"/>
    <property type="match status" value="1"/>
</dbReference>
<dbReference type="SMART" id="SM00823">
    <property type="entry name" value="PKS_PP"/>
    <property type="match status" value="1"/>
</dbReference>
<dbReference type="OrthoDB" id="329835at2759"/>
<dbReference type="InterPro" id="IPR042104">
    <property type="entry name" value="PKS_dehydratase_sf"/>
</dbReference>
<dbReference type="PROSITE" id="PS00012">
    <property type="entry name" value="PHOSPHOPANTETHEINE"/>
    <property type="match status" value="1"/>
</dbReference>
<dbReference type="SUPFAM" id="SSF51735">
    <property type="entry name" value="NAD(P)-binding Rossmann-fold domains"/>
    <property type="match status" value="1"/>
</dbReference>
<evidence type="ECO:0000256" key="3">
    <source>
        <dbReference type="ARBA" id="ARBA00022679"/>
    </source>
</evidence>
<dbReference type="Proteomes" id="UP000012174">
    <property type="component" value="Unassembled WGS sequence"/>
</dbReference>
<keyword evidence="1" id="KW-0596">Phosphopantetheine</keyword>
<dbReference type="SMART" id="SM00825">
    <property type="entry name" value="PKS_KS"/>
    <property type="match status" value="1"/>
</dbReference>
<evidence type="ECO:0000256" key="4">
    <source>
        <dbReference type="ARBA" id="ARBA00023268"/>
    </source>
</evidence>
<feature type="active site" description="Proton acceptor; for dehydratase activity" evidence="6">
    <location>
        <position position="1059"/>
    </location>
</feature>
<dbReference type="SUPFAM" id="SSF53901">
    <property type="entry name" value="Thiolase-like"/>
    <property type="match status" value="2"/>
</dbReference>
<protein>
    <submittedName>
        <fullName evidence="11">Putative polyketide protein</fullName>
    </submittedName>
</protein>
<dbReference type="Gene3D" id="3.40.50.720">
    <property type="entry name" value="NAD(P)-binding Rossmann-like Domain"/>
    <property type="match status" value="1"/>
</dbReference>
<dbReference type="InterPro" id="IPR036736">
    <property type="entry name" value="ACP-like_sf"/>
</dbReference>
<organism evidence="11 12">
    <name type="scientific">Eutypa lata (strain UCR-EL1)</name>
    <name type="common">Grapevine dieback disease fungus</name>
    <name type="synonym">Eutypa armeniacae</name>
    <dbReference type="NCBI Taxonomy" id="1287681"/>
    <lineage>
        <taxon>Eukaryota</taxon>
        <taxon>Fungi</taxon>
        <taxon>Dikarya</taxon>
        <taxon>Ascomycota</taxon>
        <taxon>Pezizomycotina</taxon>
        <taxon>Sordariomycetes</taxon>
        <taxon>Xylariomycetidae</taxon>
        <taxon>Xylariales</taxon>
        <taxon>Diatrypaceae</taxon>
        <taxon>Eutypa</taxon>
    </lineage>
</organism>
<feature type="compositionally biased region" description="Acidic residues" evidence="7">
    <location>
        <begin position="1493"/>
        <end position="1505"/>
    </location>
</feature>
<dbReference type="PROSITE" id="PS52019">
    <property type="entry name" value="PKS_MFAS_DH"/>
    <property type="match status" value="1"/>
</dbReference>
<dbReference type="InterPro" id="IPR013120">
    <property type="entry name" value="FAR_NAD-bd"/>
</dbReference>
<dbReference type="STRING" id="1287681.M7SMR0"/>
<sequence length="2386" mass="261352">MGDLRDNRRGPSLLLFGPQTTSFSNKSLSELRSALKGQKWAVDTLSELPAILETASTRIPTLRSIPGKQLLENLHKWLTDGPPEYDVGDLPNTLLAPLTVLTQLTEYQRYLELHHGDAPDAHATLVRAKNTTALGFCEGLLTAYAISSSASTQEWNHNAAVAVRLAMLVGAVVDGTDETHSYGASESFATACHTREQDIALGRILSEFHNEAYVSVWYDERRATVTASKSEASSLLQELRQAGIVAATMGLRGRFHSEQNRRFADALIHLCDVEPALTFTDSANLALPTYTNAGDGNPVLGDGLHRVALREILVQQCNWHKTISAVVETLAHGEERLVVTSIGPGMSIKVAGADDVVEFSSMLRSGKSQHQEVPPERVPFGNSPWRPEDTSGRKWYGNFMRDVDAFDHKFFRKSPRESAAMDPQQRLILQAAYQAVEQSGYFSSNDPDKHIGVYLGTCATDYDQNAACHAAGAYTVTGLLRGFIAGKVSHYFGWTGPSMTLDTACSGSAVAIHSAVKALRSGTPVGDPAEYQSIRTALGGTNRRKPLPLGSVKGFVGHTESASGIVSLIKVITMMHEGFIPPQASHLNMSHRLDATASDMIALPTSLQTWTEEHKAALINNYGASGSNAAMVVMQAPRRSGEASARTPDNAALPFCITGFDSHSIAAYCAKLVAFIQEKPETTSLADLSFNMNRQTNRNLPRALLFRCNTIAGLAEQLSPAAALQPIEVKPTRPVILCFGGQHSTFVGLDRKLVAGRARIVRDSWGPDPGAMMAVDGDLQLVEWLLEESNRAREGGSPASIACYNGPQSFTLAGSVPAIDSVCEILSSDARYNSVKSKRLNVTNAFHSALVDPLIPSLEQVGLDLTFHDPVIRLERATETSSSNLAFSSSFVPDHMRKPVFFHHAVQRLLKDYPSAIWLEAGSASKITSMAKRVVGSGSNSHFQGVSLTEDRGIEGLTDATLSLWKEGLRMTFWPHHGAQAAQDHAPLLLPPYQFEKSRHWLDLKAVPLLGPPQREETLPEDPSLGLWSFVGYQDTEKRHARFKINTECERYRSFISPHVAVQTAPICSATLEYTMATEALFSLRDDIPSMKNKTLHPIIRDMHNDAPLCINPTRSAWLDLRADDNPIRRSWAWSIVTAPVGQQPDNSSILCVQGKLELRSPDDIAEFARYERLVTHEGCVSVLQDEAGADNGLQGRSIYRALADVVDYGEVYRGASRVVGRGSECAGIVLNPTTQASSAEGNWLGDIPVVDSYSQVAGVWVNCMADRQPGDSDVFLATGCELIMRSPVFSREDRRRLPGKAWHVLAKHHRESEKAFLTDLFVFDAVDGRLTEVMLGIRYSRIAKLSMSRVLERLSDPSVVQARAHNSNKHGDVLAVESHAVHRPQLPLIPPQAVNHRQEADVRKTTKSPHSDLSQKVRDVVAIVSGVEASDIRDDSELADLGVDSLAGMELAREIESVLHYKPNMEELLFEATTFRELVACISRAVGGPDDLVDPEQIYEDGDDPSSPSHGGTLSDRSCDTQIIITPGSQDLPFMDGQDGNAAIEAVIAKTSSLTTRDEKLSQYDILDAFAQVKVTTDQRIRDNKVDITDSIIMARSNRLCVALIVEAFEQVGCPLRVASAGQVIQRISHPPQHARLVDWLYSFLEKDARLVDINGSRITRTAIPAPRKTSEAIYQELLQANDTWIVAHKLAYYAGKNLADVISGKKDGIQALFGSPEGRDLVRGLYCDLPFNRLFYEQMRDTIRALVEKLPADFQGPLRILEMGAGTGGTTYILAPFLATLNIPVEYTITDLSPSMVAQARRTFGAQYPFMRFAVHDIEQLPDKSLLGTEHIVVASNAIHATADLAASASNIRAALRPDGLLLLTEMTEGLPFVDIVFGLLEGWWRFADDRVHALVSAEHWAARLREAGFGHVDWTDGSLSENNIQKVIMATSSCLEGEIPVTPALPPPFTTVQENTNVAAREEEARKYVAQYSAGFMTAASTSYDNIQEKDEPQHEHDIGAVIIVTGGTGSLGSHLVARFAEDPSVSSVICLNRRSSGNTSPLDRQQEALSSRGIKLSPDASSKLSVYATDTSQPHLGLPPAEYAGLVERTTHIVHNAWPMTANRPLRSFDTQFQVLRHLLDLAAEISASNTGNAKRVCFQFISSIGVAGQGLGSSSRVPEERLPFASVPPVGYCEAKWASERILDETLHRHPDRFRTMVVRPGQIAGSSATGLWNPTEHFAFLVRSAQSLRAFPVLEGRLQWVPVDSVAGTCADLALNEEADGPVYHVDNPVGQPWEEMVDVLIRELDIPRSNVMPFIEWIRKVRRSPLAMETENPALRMADFLEKHFVRISCVGVILDTAKAREKSPTLAAQGPIPAELGRLHLTVFYAIHEWMLQATAFL</sequence>
<dbReference type="InterPro" id="IPR032088">
    <property type="entry name" value="SAT"/>
</dbReference>
<dbReference type="Pfam" id="PF07993">
    <property type="entry name" value="NAD_binding_4"/>
    <property type="match status" value="1"/>
</dbReference>
<accession>M7SMR0</accession>
<dbReference type="GO" id="GO:0044550">
    <property type="term" value="P:secondary metabolite biosynthetic process"/>
    <property type="evidence" value="ECO:0007669"/>
    <property type="project" value="UniProtKB-ARBA"/>
</dbReference>
<feature type="domain" description="Carrier" evidence="8">
    <location>
        <begin position="1412"/>
        <end position="1487"/>
    </location>
</feature>
<dbReference type="eggNOG" id="KOG1178">
    <property type="taxonomic scope" value="Eukaryota"/>
</dbReference>
<feature type="region of interest" description="C-terminal hotdog fold" evidence="6">
    <location>
        <begin position="1188"/>
        <end position="1349"/>
    </location>
</feature>
<evidence type="ECO:0000256" key="2">
    <source>
        <dbReference type="ARBA" id="ARBA00022553"/>
    </source>
</evidence>
<gene>
    <name evidence="11" type="ORF">UCREL1_5338</name>
</gene>
<proteinExistence type="predicted"/>
<dbReference type="Gene3D" id="3.30.70.3290">
    <property type="match status" value="1"/>
</dbReference>
<feature type="region of interest" description="Disordered" evidence="7">
    <location>
        <begin position="365"/>
        <end position="386"/>
    </location>
</feature>
<dbReference type="InterPro" id="IPR020806">
    <property type="entry name" value="PKS_PP-bd"/>
</dbReference>
<evidence type="ECO:0000256" key="6">
    <source>
        <dbReference type="PROSITE-ProRule" id="PRU01363"/>
    </source>
</evidence>
<dbReference type="InterPro" id="IPR006162">
    <property type="entry name" value="Ppantetheine_attach_site"/>
</dbReference>
<evidence type="ECO:0000259" key="8">
    <source>
        <dbReference type="PROSITE" id="PS50075"/>
    </source>
</evidence>
<feature type="domain" description="Ketosynthase family 3 (KS3)" evidence="9">
    <location>
        <begin position="338"/>
        <end position="635"/>
    </location>
</feature>
<dbReference type="PROSITE" id="PS50075">
    <property type="entry name" value="CARRIER"/>
    <property type="match status" value="1"/>
</dbReference>
<dbReference type="InterPro" id="IPR014043">
    <property type="entry name" value="Acyl_transferase_dom"/>
</dbReference>
<feature type="region of interest" description="Disordered" evidence="7">
    <location>
        <begin position="1493"/>
        <end position="1519"/>
    </location>
</feature>
<dbReference type="InterPro" id="IPR001227">
    <property type="entry name" value="Ac_transferase_dom_sf"/>
</dbReference>
<dbReference type="GO" id="GO:0004312">
    <property type="term" value="F:fatty acid synthase activity"/>
    <property type="evidence" value="ECO:0007669"/>
    <property type="project" value="TreeGrafter"/>
</dbReference>
<evidence type="ECO:0000256" key="7">
    <source>
        <dbReference type="SAM" id="MobiDB-lite"/>
    </source>
</evidence>
<evidence type="ECO:0000313" key="12">
    <source>
        <dbReference type="Proteomes" id="UP000012174"/>
    </source>
</evidence>
<keyword evidence="2" id="KW-0597">Phosphoprotein</keyword>
<evidence type="ECO:0000259" key="10">
    <source>
        <dbReference type="PROSITE" id="PS52019"/>
    </source>
</evidence>
<dbReference type="InterPro" id="IPR013217">
    <property type="entry name" value="Methyltransf_12"/>
</dbReference>
<dbReference type="Gene3D" id="3.40.47.10">
    <property type="match status" value="2"/>
</dbReference>
<feature type="active site" description="Proton donor; for dehydratase activity" evidence="6">
    <location>
        <position position="1252"/>
    </location>
</feature>
<dbReference type="HOGENOM" id="CLU_000022_6_2_1"/>
<dbReference type="InterPro" id="IPR050091">
    <property type="entry name" value="PKS_NRPS_Biosynth_Enz"/>
</dbReference>
<feature type="domain" description="PKS/mFAS DH" evidence="10">
    <location>
        <begin position="1022"/>
        <end position="1349"/>
    </location>
</feature>
<name>M7SMR0_EUTLA</name>
<dbReference type="InterPro" id="IPR016039">
    <property type="entry name" value="Thiolase-like"/>
</dbReference>
<dbReference type="GO" id="GO:0006633">
    <property type="term" value="P:fatty acid biosynthetic process"/>
    <property type="evidence" value="ECO:0007669"/>
    <property type="project" value="TreeGrafter"/>
</dbReference>
<dbReference type="InterPro" id="IPR016035">
    <property type="entry name" value="Acyl_Trfase/lysoPLipase"/>
</dbReference>
<dbReference type="PROSITE" id="PS52004">
    <property type="entry name" value="KS3_2"/>
    <property type="match status" value="1"/>
</dbReference>
<reference evidence="12" key="1">
    <citation type="journal article" date="2013" name="Genome Announc.">
        <title>Draft genome sequence of the grapevine dieback fungus Eutypa lata UCR-EL1.</title>
        <authorList>
            <person name="Blanco-Ulate B."/>
            <person name="Rolshausen P.E."/>
            <person name="Cantu D."/>
        </authorList>
    </citation>
    <scope>NUCLEOTIDE SEQUENCE [LARGE SCALE GENOMIC DNA]</scope>
    <source>
        <strain evidence="12">UCR-EL1</strain>
    </source>
</reference>
<dbReference type="Pfam" id="PF00550">
    <property type="entry name" value="PP-binding"/>
    <property type="match status" value="1"/>
</dbReference>
<dbReference type="InterPro" id="IPR014030">
    <property type="entry name" value="Ketoacyl_synth_N"/>
</dbReference>
<dbReference type="CDD" id="cd00833">
    <property type="entry name" value="PKS"/>
    <property type="match status" value="1"/>
</dbReference>
<dbReference type="eggNOG" id="KOG1202">
    <property type="taxonomic scope" value="Eukaryota"/>
</dbReference>
<dbReference type="CDD" id="cd02440">
    <property type="entry name" value="AdoMet_MTases"/>
    <property type="match status" value="1"/>
</dbReference>
<dbReference type="Gene3D" id="1.10.1200.10">
    <property type="entry name" value="ACP-like"/>
    <property type="match status" value="1"/>
</dbReference>
<dbReference type="PANTHER" id="PTHR43775">
    <property type="entry name" value="FATTY ACID SYNTHASE"/>
    <property type="match status" value="1"/>
</dbReference>
<dbReference type="SUPFAM" id="SSF47336">
    <property type="entry name" value="ACP-like"/>
    <property type="match status" value="1"/>
</dbReference>
<evidence type="ECO:0000256" key="5">
    <source>
        <dbReference type="ARBA" id="ARBA00023315"/>
    </source>
</evidence>
<dbReference type="KEGG" id="ela:UCREL1_5338"/>
<dbReference type="SMART" id="SM00827">
    <property type="entry name" value="PKS_AT"/>
    <property type="match status" value="1"/>
</dbReference>
<dbReference type="Pfam" id="PF00109">
    <property type="entry name" value="ketoacyl-synt"/>
    <property type="match status" value="1"/>
</dbReference>
<dbReference type="GO" id="GO:0031177">
    <property type="term" value="F:phosphopantetheine binding"/>
    <property type="evidence" value="ECO:0007669"/>
    <property type="project" value="InterPro"/>
</dbReference>
<feature type="compositionally biased region" description="Polar residues" evidence="7">
    <location>
        <begin position="1507"/>
        <end position="1519"/>
    </location>
</feature>
<evidence type="ECO:0000259" key="9">
    <source>
        <dbReference type="PROSITE" id="PS52004"/>
    </source>
</evidence>
<dbReference type="InterPro" id="IPR029063">
    <property type="entry name" value="SAM-dependent_MTases_sf"/>
</dbReference>
<dbReference type="OMA" id="VWHVYAR"/>
<dbReference type="Gene3D" id="3.40.50.150">
    <property type="entry name" value="Vaccinia Virus protein VP39"/>
    <property type="match status" value="1"/>
</dbReference>
<dbReference type="EMBL" id="KB706388">
    <property type="protein sequence ID" value="EMR67659.1"/>
    <property type="molecule type" value="Genomic_DNA"/>
</dbReference>
<dbReference type="InterPro" id="IPR036291">
    <property type="entry name" value="NAD(P)-bd_dom_sf"/>
</dbReference>
<dbReference type="Pfam" id="PF16073">
    <property type="entry name" value="SAT"/>
    <property type="match status" value="1"/>
</dbReference>
<dbReference type="Gene3D" id="3.40.366.10">
    <property type="entry name" value="Malonyl-Coenzyme A Acyl Carrier Protein, domain 2"/>
    <property type="match status" value="2"/>
</dbReference>
<dbReference type="Pfam" id="PF18558">
    <property type="entry name" value="HTH_51"/>
    <property type="match status" value="1"/>
</dbReference>
<keyword evidence="5" id="KW-0012">Acyltransferase</keyword>
<dbReference type="SUPFAM" id="SSF52151">
    <property type="entry name" value="FabD/lysophospholipase-like"/>
    <property type="match status" value="1"/>
</dbReference>
<evidence type="ECO:0000313" key="11">
    <source>
        <dbReference type="EMBL" id="EMR67659.1"/>
    </source>
</evidence>